<reference evidence="2" key="1">
    <citation type="journal article" date="2023" name="G3 (Bethesda)">
        <title>Genome assembly and association tests identify interacting loci associated with vigor, precocity, and sex in interspecific pistachio rootstocks.</title>
        <authorList>
            <person name="Palmer W."/>
            <person name="Jacygrad E."/>
            <person name="Sagayaradj S."/>
            <person name="Cavanaugh K."/>
            <person name="Han R."/>
            <person name="Bertier L."/>
            <person name="Beede B."/>
            <person name="Kafkas S."/>
            <person name="Golino D."/>
            <person name="Preece J."/>
            <person name="Michelmore R."/>
        </authorList>
    </citation>
    <scope>NUCLEOTIDE SEQUENCE [LARGE SCALE GENOMIC DNA]</scope>
</reference>
<protein>
    <submittedName>
        <fullName evidence="1">Uncharacterized protein</fullName>
    </submittedName>
</protein>
<name>A0ACC0XU75_9ROSI</name>
<gene>
    <name evidence="1" type="ORF">Pint_08662</name>
</gene>
<dbReference type="Proteomes" id="UP001163603">
    <property type="component" value="Chromosome 10"/>
</dbReference>
<evidence type="ECO:0000313" key="2">
    <source>
        <dbReference type="Proteomes" id="UP001163603"/>
    </source>
</evidence>
<evidence type="ECO:0000313" key="1">
    <source>
        <dbReference type="EMBL" id="KAJ0024749.1"/>
    </source>
</evidence>
<comment type="caution">
    <text evidence="1">The sequence shown here is derived from an EMBL/GenBank/DDBJ whole genome shotgun (WGS) entry which is preliminary data.</text>
</comment>
<proteinExistence type="predicted"/>
<accession>A0ACC0XU75</accession>
<organism evidence="1 2">
    <name type="scientific">Pistacia integerrima</name>
    <dbReference type="NCBI Taxonomy" id="434235"/>
    <lineage>
        <taxon>Eukaryota</taxon>
        <taxon>Viridiplantae</taxon>
        <taxon>Streptophyta</taxon>
        <taxon>Embryophyta</taxon>
        <taxon>Tracheophyta</taxon>
        <taxon>Spermatophyta</taxon>
        <taxon>Magnoliopsida</taxon>
        <taxon>eudicotyledons</taxon>
        <taxon>Gunneridae</taxon>
        <taxon>Pentapetalae</taxon>
        <taxon>rosids</taxon>
        <taxon>malvids</taxon>
        <taxon>Sapindales</taxon>
        <taxon>Anacardiaceae</taxon>
        <taxon>Pistacia</taxon>
    </lineage>
</organism>
<sequence length="103" mass="12407">MGWWHNAMFPIRRVWNGVALRLGIRKTDSVKLLTKIVFGKQAGLLRLRGDVRSCEYRDVQVMWEMLKRNEAELTRSPRRSRKRFYWNFFGWARCTPYIGRNCP</sequence>
<keyword evidence="2" id="KW-1185">Reference proteome</keyword>
<dbReference type="EMBL" id="CM047745">
    <property type="protein sequence ID" value="KAJ0024749.1"/>
    <property type="molecule type" value="Genomic_DNA"/>
</dbReference>